<dbReference type="AlphaFoldDB" id="A0AAW1U9R5"/>
<accession>A0AAW1U9R5</accession>
<dbReference type="EMBL" id="JARQZJ010000044">
    <property type="protein sequence ID" value="KAK9877843.1"/>
    <property type="molecule type" value="Genomic_DNA"/>
</dbReference>
<comment type="caution">
    <text evidence="2">The sequence shown here is derived from an EMBL/GenBank/DDBJ whole genome shotgun (WGS) entry which is preliminary data.</text>
</comment>
<gene>
    <name evidence="2" type="ORF">WA026_020075</name>
</gene>
<organism evidence="2 3">
    <name type="scientific">Henosepilachna vigintioctopunctata</name>
    <dbReference type="NCBI Taxonomy" id="420089"/>
    <lineage>
        <taxon>Eukaryota</taxon>
        <taxon>Metazoa</taxon>
        <taxon>Ecdysozoa</taxon>
        <taxon>Arthropoda</taxon>
        <taxon>Hexapoda</taxon>
        <taxon>Insecta</taxon>
        <taxon>Pterygota</taxon>
        <taxon>Neoptera</taxon>
        <taxon>Endopterygota</taxon>
        <taxon>Coleoptera</taxon>
        <taxon>Polyphaga</taxon>
        <taxon>Cucujiformia</taxon>
        <taxon>Coccinelloidea</taxon>
        <taxon>Coccinellidae</taxon>
        <taxon>Epilachninae</taxon>
        <taxon>Epilachnini</taxon>
        <taxon>Henosepilachna</taxon>
    </lineage>
</organism>
<evidence type="ECO:0000313" key="2">
    <source>
        <dbReference type="EMBL" id="KAK9877843.1"/>
    </source>
</evidence>
<dbReference type="SUPFAM" id="SSF56219">
    <property type="entry name" value="DNase I-like"/>
    <property type="match status" value="1"/>
</dbReference>
<dbReference type="PROSITE" id="PS50878">
    <property type="entry name" value="RT_POL"/>
    <property type="match status" value="1"/>
</dbReference>
<keyword evidence="3" id="KW-1185">Reference proteome</keyword>
<evidence type="ECO:0000313" key="3">
    <source>
        <dbReference type="Proteomes" id="UP001431783"/>
    </source>
</evidence>
<reference evidence="2 3" key="1">
    <citation type="submission" date="2023-03" db="EMBL/GenBank/DDBJ databases">
        <title>Genome insight into feeding habits of ladybird beetles.</title>
        <authorList>
            <person name="Li H.-S."/>
            <person name="Huang Y.-H."/>
            <person name="Pang H."/>
        </authorList>
    </citation>
    <scope>NUCLEOTIDE SEQUENCE [LARGE SCALE GENOMIC DNA]</scope>
    <source>
        <strain evidence="2">SYSU_2023b</strain>
        <tissue evidence="2">Whole body</tissue>
    </source>
</reference>
<dbReference type="PANTHER" id="PTHR33332">
    <property type="entry name" value="REVERSE TRANSCRIPTASE DOMAIN-CONTAINING PROTEIN"/>
    <property type="match status" value="1"/>
</dbReference>
<proteinExistence type="predicted"/>
<dbReference type="InterPro" id="IPR036691">
    <property type="entry name" value="Endo/exonu/phosph_ase_sf"/>
</dbReference>
<feature type="domain" description="Reverse transcriptase" evidence="1">
    <location>
        <begin position="389"/>
        <end position="659"/>
    </location>
</feature>
<dbReference type="Gene3D" id="3.60.10.10">
    <property type="entry name" value="Endonuclease/exonuclease/phosphatase"/>
    <property type="match status" value="1"/>
</dbReference>
<dbReference type="InterPro" id="IPR000477">
    <property type="entry name" value="RT_dom"/>
</dbReference>
<evidence type="ECO:0000259" key="1">
    <source>
        <dbReference type="PROSITE" id="PS50878"/>
    </source>
</evidence>
<dbReference type="Proteomes" id="UP001431783">
    <property type="component" value="Unassembled WGS sequence"/>
</dbReference>
<dbReference type="CDD" id="cd01650">
    <property type="entry name" value="RT_nLTR_like"/>
    <property type="match status" value="1"/>
</dbReference>
<name>A0AAW1U9R5_9CUCU</name>
<protein>
    <recommendedName>
        <fullName evidence="1">Reverse transcriptase domain-containing protein</fullName>
    </recommendedName>
</protein>
<dbReference type="SUPFAM" id="SSF56672">
    <property type="entry name" value="DNA/RNA polymerases"/>
    <property type="match status" value="1"/>
</dbReference>
<dbReference type="InterPro" id="IPR043502">
    <property type="entry name" value="DNA/RNA_pol_sf"/>
</dbReference>
<dbReference type="Pfam" id="PF00078">
    <property type="entry name" value="RVT_1"/>
    <property type="match status" value="1"/>
</dbReference>
<dbReference type="GO" id="GO:0071897">
    <property type="term" value="P:DNA biosynthetic process"/>
    <property type="evidence" value="ECO:0007669"/>
    <property type="project" value="UniProtKB-ARBA"/>
</dbReference>
<sequence>MNFERVDSMEQVWIKLVLKRRKVAIGVLYREPRGNFLEFIESFQDVIRVVSENCDGVVCVGDLNVDMLDTDGSSQVNFGNIVESLGLRQVVGEPTRVTETRASLLDVVLLSDGLVSSSVEVFDISDDVNKFDHFAVSCSICGEDGVKGIPETITLRNFKRIDRGLFDDHLRLTPFQRIFYITDIDHKVTLFNEFILALFDTHAPLKTVVLKRKYQPWLTDTIREMVTRRDRALKKFKISKRQADWNFYKSIRNLTNSAVKAEKRQYLQHIIDKKDSKLMWKSLNDLQIRWKKNLDLPGELNKPDEINDYLAATQGDHGNFDPALFRFYQTNLKTDFKMLFKFECVDEDVIFQKLLSIRSNAVGVDDISITMLLLCCPYILPYVAHIINTCLTGSIYPEIWKTSRVMPLPKSAGITLFSELRGISILPTLSKVMEKIMCDQIQVHLERYSILPVNQSGFRKGCGCATALLDITDDIVRAIDKGYATALILIDYSRAFDMIVHQLMTAILHYCGFSNGAINCVSSYLLRRRQYVQTSMGKSQVKGINRGVPQGSILGPLLFSIYTSSLIEGVTTSRCHMYADDVQLYHSFLVKESELASRRINSDIQIILSNSRKHGFNINAGKTKLIIFNDTTCHTQLEISIGNDVLTPVRSVKNLGLIMDNKLKFSDHINKCLKAAFVKLKMLFPHRHILPQSLKQTICDAWVLSHFNYCDVVYGRFLTRFDAKRVEMIQRSCLRFIWGIRKFDRVTYKLRVSRWLTMENRRRLHSAMLYFKIIKYKTPPYLYNKIRFRSDVHTLNVRSRGLLTPPQHRTAIFQKSFTYDICRTMNVLLQKFKVSLSLVRFAAELRSYLSHSQ</sequence>